<dbReference type="AlphaFoldDB" id="A0A2P4UPQ9"/>
<proteinExistence type="predicted"/>
<reference evidence="1 2" key="1">
    <citation type="journal article" date="2017" name="Chemistry">
        <title>Isolation, Biosynthesis and Chemical Modifications of Rubterolones A-F: Rare Tropolone Alkaloids from Actinomadura sp. 5-2.</title>
        <authorList>
            <person name="Guo H."/>
            <person name="Benndorf R."/>
            <person name="Leichnitz D."/>
            <person name="Klassen J.L."/>
            <person name="Vollmers J."/>
            <person name="Gorls H."/>
            <person name="Steinacker M."/>
            <person name="Weigel C."/>
            <person name="Dahse H.M."/>
            <person name="Kaster A.K."/>
            <person name="de Beer Z.W."/>
            <person name="Poulsen M."/>
            <person name="Beemelmanns C."/>
        </authorList>
    </citation>
    <scope>NUCLEOTIDE SEQUENCE [LARGE SCALE GENOMIC DNA]</scope>
    <source>
        <strain evidence="1 2">5-2</strain>
    </source>
</reference>
<protein>
    <submittedName>
        <fullName evidence="1">Uncharacterized protein</fullName>
    </submittedName>
</protein>
<evidence type="ECO:0000313" key="2">
    <source>
        <dbReference type="Proteomes" id="UP000242367"/>
    </source>
</evidence>
<keyword evidence="2" id="KW-1185">Reference proteome</keyword>
<dbReference type="EMBL" id="MTBP01000001">
    <property type="protein sequence ID" value="POM27036.1"/>
    <property type="molecule type" value="Genomic_DNA"/>
</dbReference>
<dbReference type="Proteomes" id="UP000242367">
    <property type="component" value="Unassembled WGS sequence"/>
</dbReference>
<organism evidence="1 2">
    <name type="scientific">Actinomadura rubteroloni</name>
    <dbReference type="NCBI Taxonomy" id="1926885"/>
    <lineage>
        <taxon>Bacteria</taxon>
        <taxon>Bacillati</taxon>
        <taxon>Actinomycetota</taxon>
        <taxon>Actinomycetes</taxon>
        <taxon>Streptosporangiales</taxon>
        <taxon>Thermomonosporaceae</taxon>
        <taxon>Actinomadura</taxon>
    </lineage>
</organism>
<evidence type="ECO:0000313" key="1">
    <source>
        <dbReference type="EMBL" id="POM27036.1"/>
    </source>
</evidence>
<accession>A0A2P4UPQ9</accession>
<sequence>MAIQRRTAISLLLIDSETNIAAANGYHVRDPGHAIILLQAS</sequence>
<name>A0A2P4UPQ9_9ACTN</name>
<gene>
    <name evidence="1" type="ORF">BTM25_14440</name>
</gene>
<dbReference type="RefSeq" id="WP_268877640.1">
    <property type="nucleotide sequence ID" value="NZ_MTBP01000001.1"/>
</dbReference>
<comment type="caution">
    <text evidence="1">The sequence shown here is derived from an EMBL/GenBank/DDBJ whole genome shotgun (WGS) entry which is preliminary data.</text>
</comment>